<dbReference type="InterPro" id="IPR008042">
    <property type="entry name" value="Retrotrans_Pao"/>
</dbReference>
<dbReference type="WBParaSite" id="EN70_6649">
    <property type="protein sequence ID" value="EN70_6649"/>
    <property type="gene ID" value="EN70_6649"/>
</dbReference>
<accession>A0A1I7VV89</accession>
<reference evidence="2" key="2">
    <citation type="submission" date="2016-11" db="UniProtKB">
        <authorList>
            <consortium name="WormBaseParasite"/>
        </authorList>
    </citation>
    <scope>IDENTIFICATION</scope>
</reference>
<proteinExistence type="predicted"/>
<keyword evidence="1" id="KW-1185">Reference proteome</keyword>
<name>A0A1I7VV89_LOALO</name>
<organism evidence="1 2">
    <name type="scientific">Loa loa</name>
    <name type="common">Eye worm</name>
    <name type="synonym">Filaria loa</name>
    <dbReference type="NCBI Taxonomy" id="7209"/>
    <lineage>
        <taxon>Eukaryota</taxon>
        <taxon>Metazoa</taxon>
        <taxon>Ecdysozoa</taxon>
        <taxon>Nematoda</taxon>
        <taxon>Chromadorea</taxon>
        <taxon>Rhabditida</taxon>
        <taxon>Spirurina</taxon>
        <taxon>Spiruromorpha</taxon>
        <taxon>Filarioidea</taxon>
        <taxon>Onchocercidae</taxon>
        <taxon>Loa</taxon>
    </lineage>
</organism>
<reference evidence="1" key="1">
    <citation type="submission" date="2012-04" db="EMBL/GenBank/DDBJ databases">
        <title>The Genome Sequence of Loa loa.</title>
        <authorList>
            <consortium name="The Broad Institute Genome Sequencing Platform"/>
            <consortium name="Broad Institute Genome Sequencing Center for Infectious Disease"/>
            <person name="Nutman T.B."/>
            <person name="Fink D.L."/>
            <person name="Russ C."/>
            <person name="Young S."/>
            <person name="Zeng Q."/>
            <person name="Gargeya S."/>
            <person name="Alvarado L."/>
            <person name="Berlin A."/>
            <person name="Chapman S.B."/>
            <person name="Chen Z."/>
            <person name="Freedman E."/>
            <person name="Gellesch M."/>
            <person name="Goldberg J."/>
            <person name="Griggs A."/>
            <person name="Gujja S."/>
            <person name="Heilman E.R."/>
            <person name="Heiman D."/>
            <person name="Howarth C."/>
            <person name="Mehta T."/>
            <person name="Neiman D."/>
            <person name="Pearson M."/>
            <person name="Roberts A."/>
            <person name="Saif S."/>
            <person name="Shea T."/>
            <person name="Shenoy N."/>
            <person name="Sisk P."/>
            <person name="Stolte C."/>
            <person name="Sykes S."/>
            <person name="White J."/>
            <person name="Yandava C."/>
            <person name="Haas B."/>
            <person name="Henn M.R."/>
            <person name="Nusbaum C."/>
            <person name="Birren B."/>
        </authorList>
    </citation>
    <scope>NUCLEOTIDE SEQUENCE [LARGE SCALE GENOMIC DNA]</scope>
</reference>
<evidence type="ECO:0000313" key="1">
    <source>
        <dbReference type="Proteomes" id="UP000095285"/>
    </source>
</evidence>
<dbReference type="AlphaFoldDB" id="A0A1I7VV89"/>
<dbReference type="Proteomes" id="UP000095285">
    <property type="component" value="Unassembled WGS sequence"/>
</dbReference>
<evidence type="ECO:0000313" key="2">
    <source>
        <dbReference type="WBParaSite" id="EN70_6649"/>
    </source>
</evidence>
<sequence>MESNQDVIQITLEPWVGKELTKRTILQFVASQYDPFGFLSIPRLELFAKIIGVRAVQFVTTQLDPEDIKVTLWSDSQRYITLGKKTILIVTKIYFKLSRGNKKTKFVFRHIPSEHNAVDVVTRGFLPEKLRSFEPWWCGPS</sequence>
<dbReference type="Pfam" id="PF05380">
    <property type="entry name" value="Peptidase_A17"/>
    <property type="match status" value="1"/>
</dbReference>
<protein>
    <submittedName>
        <fullName evidence="2">Uncharacterized protein</fullName>
    </submittedName>
</protein>